<dbReference type="InterPro" id="IPR036047">
    <property type="entry name" value="F-box-like_dom_sf"/>
</dbReference>
<name>A0A426XGM8_ENSVE</name>
<dbReference type="Gene3D" id="1.20.1280.50">
    <property type="match status" value="1"/>
</dbReference>
<organism evidence="2 3">
    <name type="scientific">Ensete ventricosum</name>
    <name type="common">Abyssinian banana</name>
    <name type="synonym">Musa ensete</name>
    <dbReference type="NCBI Taxonomy" id="4639"/>
    <lineage>
        <taxon>Eukaryota</taxon>
        <taxon>Viridiplantae</taxon>
        <taxon>Streptophyta</taxon>
        <taxon>Embryophyta</taxon>
        <taxon>Tracheophyta</taxon>
        <taxon>Spermatophyta</taxon>
        <taxon>Magnoliopsida</taxon>
        <taxon>Liliopsida</taxon>
        <taxon>Zingiberales</taxon>
        <taxon>Musaceae</taxon>
        <taxon>Ensete</taxon>
    </lineage>
</organism>
<protein>
    <recommendedName>
        <fullName evidence="1">F-box domain-containing protein</fullName>
    </recommendedName>
</protein>
<dbReference type="PANTHER" id="PTHR35546">
    <property type="entry name" value="F-BOX PROTEIN INTERACTION DOMAIN PROTEIN-RELATED"/>
    <property type="match status" value="1"/>
</dbReference>
<reference evidence="2 3" key="1">
    <citation type="journal article" date="2014" name="Agronomy (Basel)">
        <title>A Draft Genome Sequence for Ensete ventricosum, the Drought-Tolerant Tree Against Hunger.</title>
        <authorList>
            <person name="Harrison J."/>
            <person name="Moore K.A."/>
            <person name="Paszkiewicz K."/>
            <person name="Jones T."/>
            <person name="Grant M."/>
            <person name="Ambacheew D."/>
            <person name="Muzemil S."/>
            <person name="Studholme D.J."/>
        </authorList>
    </citation>
    <scope>NUCLEOTIDE SEQUENCE [LARGE SCALE GENOMIC DNA]</scope>
</reference>
<dbReference type="SUPFAM" id="SSF81383">
    <property type="entry name" value="F-box domain"/>
    <property type="match status" value="1"/>
</dbReference>
<sequence>MHEMEKKKKRKKKQSSMAAMANLSKIKRRRLSHSEYSKYSLPDELLVQTLSLLPVKSALRFRCVSRKWLALLSDRGPYSVRYLCPTMCGFFYRRHRSAQPWRYAPIHPYRDHQFDLNKLTAHLPDHRNLTLLDSCNGLLLLGCREDRSYRSMIICNPFRNDKTDWVTVHMDASFKIPPLREFISSKLVSHRVSPHFKCFFFFEDFNLNELGVTSILWHTTLSSDIGQSHYIVDMPQHLPPQFEIYDVAFDDHYPKLCIISEDETDHVICVALDKSWEGQVRSLMGVSRGLAHFAFCDEHELHVWVLVKEDGKRVWKPKHTCSSQPLIKQHKKSHRCHKHEGNRRVYSIFPLGFHPDLDVIFLQIEWMIYSLHLDSGSLDAVAGERGANPEGEMFLFHPFTMDPSASLGERREYHIGPPDMDP</sequence>
<dbReference type="Proteomes" id="UP000287651">
    <property type="component" value="Unassembled WGS sequence"/>
</dbReference>
<feature type="domain" description="F-box" evidence="1">
    <location>
        <begin position="35"/>
        <end position="83"/>
    </location>
</feature>
<dbReference type="PANTHER" id="PTHR35546:SF130">
    <property type="entry name" value="EXPRESSED PROTEIN"/>
    <property type="match status" value="1"/>
</dbReference>
<evidence type="ECO:0000313" key="2">
    <source>
        <dbReference type="EMBL" id="RRT38612.1"/>
    </source>
</evidence>
<evidence type="ECO:0000259" key="1">
    <source>
        <dbReference type="PROSITE" id="PS50181"/>
    </source>
</evidence>
<dbReference type="SMART" id="SM00256">
    <property type="entry name" value="FBOX"/>
    <property type="match status" value="1"/>
</dbReference>
<dbReference type="EMBL" id="AMZH03021026">
    <property type="protein sequence ID" value="RRT38612.1"/>
    <property type="molecule type" value="Genomic_DNA"/>
</dbReference>
<dbReference type="PROSITE" id="PS50181">
    <property type="entry name" value="FBOX"/>
    <property type="match status" value="1"/>
</dbReference>
<dbReference type="AlphaFoldDB" id="A0A426XGM8"/>
<dbReference type="Pfam" id="PF00646">
    <property type="entry name" value="F-box"/>
    <property type="match status" value="1"/>
</dbReference>
<gene>
    <name evidence="2" type="ORF">B296_00035485</name>
</gene>
<dbReference type="InterPro" id="IPR055290">
    <property type="entry name" value="At3g26010-like"/>
</dbReference>
<proteinExistence type="predicted"/>
<comment type="caution">
    <text evidence="2">The sequence shown here is derived from an EMBL/GenBank/DDBJ whole genome shotgun (WGS) entry which is preliminary data.</text>
</comment>
<evidence type="ECO:0000313" key="3">
    <source>
        <dbReference type="Proteomes" id="UP000287651"/>
    </source>
</evidence>
<accession>A0A426XGM8</accession>
<dbReference type="InterPro" id="IPR001810">
    <property type="entry name" value="F-box_dom"/>
</dbReference>